<name>A0A120GNE0_9BACI</name>
<feature type="domain" description="NERD" evidence="1">
    <location>
        <begin position="23"/>
        <end position="139"/>
    </location>
</feature>
<comment type="caution">
    <text evidence="2">The sequence shown here is derived from an EMBL/GenBank/DDBJ whole genome shotgun (WGS) entry which is preliminary data.</text>
</comment>
<protein>
    <recommendedName>
        <fullName evidence="1">NERD domain-containing protein</fullName>
    </recommendedName>
</protein>
<gene>
    <name evidence="2" type="ORF">AS888_00675</name>
</gene>
<dbReference type="PROSITE" id="PS50965">
    <property type="entry name" value="NERD"/>
    <property type="match status" value="1"/>
</dbReference>
<dbReference type="InterPro" id="IPR011528">
    <property type="entry name" value="NERD"/>
</dbReference>
<dbReference type="AlphaFoldDB" id="A0A120GNE0"/>
<evidence type="ECO:0000259" key="1">
    <source>
        <dbReference type="PROSITE" id="PS50965"/>
    </source>
</evidence>
<reference evidence="2 3" key="1">
    <citation type="submission" date="2015-11" db="EMBL/GenBank/DDBJ databases">
        <title>Genome Sequence of Bacillus simplex strain VanAntwerpen2.</title>
        <authorList>
            <person name="Couger M.B."/>
        </authorList>
    </citation>
    <scope>NUCLEOTIDE SEQUENCE [LARGE SCALE GENOMIC DNA]</scope>
    <source>
        <strain evidence="2 3">VanAntwerpen02</strain>
    </source>
</reference>
<keyword evidence="3" id="KW-1185">Reference proteome</keyword>
<accession>A0A120GNE0</accession>
<sequence length="306" mass="35796">MTRLPANHPKQEKIHNDFRKIRTGDSGERIIGNELNSLSEDYHVLHDLRLCHEGSRFFQIDYLIISKNYCLIIEVKNFTGMLNFDRTYHQLIQTKDGHEQAFLDPLIQVEVQKTRLNKWLAVHNFPPLPIETLVANANPNTIIRTTPGFTPILKKITGKEMLISKILALRERYSSQHLTQRQHNKLSKTILEKNTPYYPDILQLYQVDEKDLLKSVQCPDCSALQMQYYWGKWSCRHCSYISKDAHIQTLRDYALLINSAITNKQARQFLQVDSIDIMQRLLSAMELPYSGKRRNRVYNLDGLLQK</sequence>
<evidence type="ECO:0000313" key="2">
    <source>
        <dbReference type="EMBL" id="KWW14079.1"/>
    </source>
</evidence>
<dbReference type="Pfam" id="PF08378">
    <property type="entry name" value="NERD"/>
    <property type="match status" value="1"/>
</dbReference>
<proteinExistence type="predicted"/>
<evidence type="ECO:0000313" key="3">
    <source>
        <dbReference type="Proteomes" id="UP000064189"/>
    </source>
</evidence>
<dbReference type="EMBL" id="LNNH01000040">
    <property type="protein sequence ID" value="KWW14079.1"/>
    <property type="molecule type" value="Genomic_DNA"/>
</dbReference>
<organism evidence="2 3">
    <name type="scientific">Peribacillus simplex</name>
    <dbReference type="NCBI Taxonomy" id="1478"/>
    <lineage>
        <taxon>Bacteria</taxon>
        <taxon>Bacillati</taxon>
        <taxon>Bacillota</taxon>
        <taxon>Bacilli</taxon>
        <taxon>Bacillales</taxon>
        <taxon>Bacillaceae</taxon>
        <taxon>Peribacillus</taxon>
    </lineage>
</organism>
<dbReference type="Proteomes" id="UP000064189">
    <property type="component" value="Unassembled WGS sequence"/>
</dbReference>